<accession>A0A1I0YAF0</accession>
<dbReference type="CDD" id="cd00431">
    <property type="entry name" value="cysteine_hydrolases"/>
    <property type="match status" value="1"/>
</dbReference>
<reference evidence="3 4" key="1">
    <citation type="submission" date="2016-10" db="EMBL/GenBank/DDBJ databases">
        <authorList>
            <person name="de Groot N.N."/>
        </authorList>
    </citation>
    <scope>NUCLEOTIDE SEQUENCE [LARGE SCALE GENOMIC DNA]</scope>
    <source>
        <strain evidence="3 4">CGMCC 4.6945</strain>
    </source>
</reference>
<dbReference type="GO" id="GO:0016787">
    <property type="term" value="F:hydrolase activity"/>
    <property type="evidence" value="ECO:0007669"/>
    <property type="project" value="UniProtKB-KW"/>
</dbReference>
<feature type="domain" description="Isochorismatase-like" evidence="2">
    <location>
        <begin position="8"/>
        <end position="188"/>
    </location>
</feature>
<keyword evidence="1" id="KW-0378">Hydrolase</keyword>
<proteinExistence type="predicted"/>
<sequence length="205" mass="21396">MTPVGSRTALVVVDAQRVFTEPGQPWAAPAFAATVEPVRSLAAAHPGRTLFTRFLAPAEPRGAWQAYYDEWPFALQPADAPLWEVVPALADLVERPTVDATTFGKWDALVPRLATMADEGGEAPVPVERVVLCGVSTDCCVLSTALAAAESGVEVVVAADACAGASDADHERALDAMRLYAPLIRVTTTAAVLDGVTAEAAAARS</sequence>
<protein>
    <submittedName>
        <fullName evidence="3">Nicotinamidase-related amidase</fullName>
    </submittedName>
</protein>
<organism evidence="3 4">
    <name type="scientific">Cellulomonas marina</name>
    <dbReference type="NCBI Taxonomy" id="988821"/>
    <lineage>
        <taxon>Bacteria</taxon>
        <taxon>Bacillati</taxon>
        <taxon>Actinomycetota</taxon>
        <taxon>Actinomycetes</taxon>
        <taxon>Micrococcales</taxon>
        <taxon>Cellulomonadaceae</taxon>
        <taxon>Cellulomonas</taxon>
    </lineage>
</organism>
<dbReference type="Pfam" id="PF00857">
    <property type="entry name" value="Isochorismatase"/>
    <property type="match status" value="1"/>
</dbReference>
<dbReference type="PANTHER" id="PTHR43540">
    <property type="entry name" value="PEROXYUREIDOACRYLATE/UREIDOACRYLATE AMIDOHYDROLASE-RELATED"/>
    <property type="match status" value="1"/>
</dbReference>
<gene>
    <name evidence="3" type="ORF">SAMN05421867_10716</name>
</gene>
<dbReference type="InterPro" id="IPR000868">
    <property type="entry name" value="Isochorismatase-like_dom"/>
</dbReference>
<dbReference type="InterPro" id="IPR050272">
    <property type="entry name" value="Isochorismatase-like_hydrls"/>
</dbReference>
<dbReference type="Gene3D" id="3.40.50.850">
    <property type="entry name" value="Isochorismatase-like"/>
    <property type="match status" value="1"/>
</dbReference>
<dbReference type="OrthoDB" id="4426059at2"/>
<evidence type="ECO:0000256" key="1">
    <source>
        <dbReference type="ARBA" id="ARBA00022801"/>
    </source>
</evidence>
<dbReference type="EMBL" id="FOKA01000007">
    <property type="protein sequence ID" value="SFB10375.1"/>
    <property type="molecule type" value="Genomic_DNA"/>
</dbReference>
<dbReference type="STRING" id="988821.SAMN05421867_10716"/>
<dbReference type="RefSeq" id="WP_090032526.1">
    <property type="nucleotide sequence ID" value="NZ_BONM01000019.1"/>
</dbReference>
<evidence type="ECO:0000259" key="2">
    <source>
        <dbReference type="Pfam" id="PF00857"/>
    </source>
</evidence>
<evidence type="ECO:0000313" key="3">
    <source>
        <dbReference type="EMBL" id="SFB10375.1"/>
    </source>
</evidence>
<dbReference type="Proteomes" id="UP000199012">
    <property type="component" value="Unassembled WGS sequence"/>
</dbReference>
<dbReference type="SUPFAM" id="SSF52499">
    <property type="entry name" value="Isochorismatase-like hydrolases"/>
    <property type="match status" value="1"/>
</dbReference>
<keyword evidence="4" id="KW-1185">Reference proteome</keyword>
<dbReference type="PANTHER" id="PTHR43540:SF6">
    <property type="entry name" value="ISOCHORISMATASE-LIKE DOMAIN-CONTAINING PROTEIN"/>
    <property type="match status" value="1"/>
</dbReference>
<dbReference type="AlphaFoldDB" id="A0A1I0YAF0"/>
<evidence type="ECO:0000313" key="4">
    <source>
        <dbReference type="Proteomes" id="UP000199012"/>
    </source>
</evidence>
<name>A0A1I0YAF0_9CELL</name>
<dbReference type="InterPro" id="IPR036380">
    <property type="entry name" value="Isochorismatase-like_sf"/>
</dbReference>